<feature type="region of interest" description="Disordered" evidence="3">
    <location>
        <begin position="988"/>
        <end position="1150"/>
    </location>
</feature>
<dbReference type="InterPro" id="IPR045180">
    <property type="entry name" value="La_dom_prot"/>
</dbReference>
<dbReference type="PANTHER" id="PTHR22792:SF131">
    <property type="entry name" value="LA-RELATED PROTEIN LARP4B"/>
    <property type="match status" value="1"/>
</dbReference>
<feature type="compositionally biased region" description="Low complexity" evidence="3">
    <location>
        <begin position="1442"/>
        <end position="1458"/>
    </location>
</feature>
<keyword evidence="6" id="KW-1185">Reference proteome</keyword>
<feature type="region of interest" description="Disordered" evidence="3">
    <location>
        <begin position="210"/>
        <end position="260"/>
    </location>
</feature>
<feature type="compositionally biased region" description="Polar residues" evidence="3">
    <location>
        <begin position="825"/>
        <end position="837"/>
    </location>
</feature>
<dbReference type="EMBL" id="VCGU01000459">
    <property type="protein sequence ID" value="TRY62182.1"/>
    <property type="molecule type" value="Genomic_DNA"/>
</dbReference>
<feature type="compositionally biased region" description="Low complexity" evidence="3">
    <location>
        <begin position="1522"/>
        <end position="1531"/>
    </location>
</feature>
<feature type="compositionally biased region" description="Polar residues" evidence="3">
    <location>
        <begin position="627"/>
        <end position="675"/>
    </location>
</feature>
<keyword evidence="1 2" id="KW-0694">RNA-binding</keyword>
<feature type="compositionally biased region" description="Polar residues" evidence="3">
    <location>
        <begin position="1564"/>
        <end position="1580"/>
    </location>
</feature>
<dbReference type="GO" id="GO:0005829">
    <property type="term" value="C:cytosol"/>
    <property type="evidence" value="ECO:0007669"/>
    <property type="project" value="TreeGrafter"/>
</dbReference>
<evidence type="ECO:0000256" key="2">
    <source>
        <dbReference type="PROSITE-ProRule" id="PRU00332"/>
    </source>
</evidence>
<feature type="compositionally biased region" description="Polar residues" evidence="3">
    <location>
        <begin position="1542"/>
        <end position="1552"/>
    </location>
</feature>
<dbReference type="Gene3D" id="1.10.10.10">
    <property type="entry name" value="Winged helix-like DNA-binding domain superfamily/Winged helix DNA-binding domain"/>
    <property type="match status" value="1"/>
</dbReference>
<gene>
    <name evidence="5" type="ORF">TCAL_11512</name>
</gene>
<dbReference type="GO" id="GO:0003730">
    <property type="term" value="F:mRNA 3'-UTR binding"/>
    <property type="evidence" value="ECO:0007669"/>
    <property type="project" value="TreeGrafter"/>
</dbReference>
<dbReference type="SUPFAM" id="SSF46785">
    <property type="entry name" value="Winged helix' DNA-binding domain"/>
    <property type="match status" value="1"/>
</dbReference>
<dbReference type="Proteomes" id="UP000318571">
    <property type="component" value="Chromosome 8"/>
</dbReference>
<feature type="compositionally biased region" description="Low complexity" evidence="3">
    <location>
        <begin position="221"/>
        <end position="245"/>
    </location>
</feature>
<dbReference type="InterPro" id="IPR006630">
    <property type="entry name" value="La_HTH"/>
</dbReference>
<feature type="compositionally biased region" description="Polar residues" evidence="3">
    <location>
        <begin position="846"/>
        <end position="873"/>
    </location>
</feature>
<feature type="compositionally biased region" description="Basic and acidic residues" evidence="3">
    <location>
        <begin position="1365"/>
        <end position="1374"/>
    </location>
</feature>
<dbReference type="OMA" id="GHNEYSA"/>
<dbReference type="InterPro" id="IPR036390">
    <property type="entry name" value="WH_DNA-bd_sf"/>
</dbReference>
<feature type="region of interest" description="Disordered" evidence="3">
    <location>
        <begin position="1477"/>
        <end position="1586"/>
    </location>
</feature>
<organism evidence="5 6">
    <name type="scientific">Tigriopus californicus</name>
    <name type="common">Marine copepod</name>
    <dbReference type="NCBI Taxonomy" id="6832"/>
    <lineage>
        <taxon>Eukaryota</taxon>
        <taxon>Metazoa</taxon>
        <taxon>Ecdysozoa</taxon>
        <taxon>Arthropoda</taxon>
        <taxon>Crustacea</taxon>
        <taxon>Multicrustacea</taxon>
        <taxon>Hexanauplia</taxon>
        <taxon>Copepoda</taxon>
        <taxon>Harpacticoida</taxon>
        <taxon>Harpacticidae</taxon>
        <taxon>Tigriopus</taxon>
    </lineage>
</organism>
<dbReference type="PANTHER" id="PTHR22792">
    <property type="entry name" value="LUPUS LA PROTEIN-RELATED"/>
    <property type="match status" value="1"/>
</dbReference>
<feature type="region of interest" description="Disordered" evidence="3">
    <location>
        <begin position="787"/>
        <end position="880"/>
    </location>
</feature>
<protein>
    <recommendedName>
        <fullName evidence="4">HTH La-type RNA-binding domain-containing protein</fullName>
    </recommendedName>
</protein>
<feature type="compositionally biased region" description="Low complexity" evidence="3">
    <location>
        <begin position="1014"/>
        <end position="1029"/>
    </location>
</feature>
<feature type="compositionally biased region" description="Polar residues" evidence="3">
    <location>
        <begin position="1311"/>
        <end position="1321"/>
    </location>
</feature>
<feature type="compositionally biased region" description="Low complexity" evidence="3">
    <location>
        <begin position="1375"/>
        <end position="1389"/>
    </location>
</feature>
<dbReference type="STRING" id="6832.A0A553N9R7"/>
<evidence type="ECO:0000256" key="3">
    <source>
        <dbReference type="SAM" id="MobiDB-lite"/>
    </source>
</evidence>
<evidence type="ECO:0000259" key="4">
    <source>
        <dbReference type="PROSITE" id="PS50961"/>
    </source>
</evidence>
<feature type="compositionally biased region" description="Low complexity" evidence="3">
    <location>
        <begin position="1477"/>
        <end position="1512"/>
    </location>
</feature>
<name>A0A553N9R7_TIGCA</name>
<feature type="region of interest" description="Disordered" evidence="3">
    <location>
        <begin position="627"/>
        <end position="704"/>
    </location>
</feature>
<proteinExistence type="predicted"/>
<comment type="caution">
    <text evidence="5">The sequence shown here is derived from an EMBL/GenBank/DDBJ whole genome shotgun (WGS) entry which is preliminary data.</text>
</comment>
<feature type="compositionally biased region" description="Low complexity" evidence="3">
    <location>
        <begin position="1282"/>
        <end position="1294"/>
    </location>
</feature>
<dbReference type="PROSITE" id="PS50961">
    <property type="entry name" value="HTH_LA"/>
    <property type="match status" value="1"/>
</dbReference>
<dbReference type="GO" id="GO:0010494">
    <property type="term" value="C:cytoplasmic stress granule"/>
    <property type="evidence" value="ECO:0007669"/>
    <property type="project" value="TreeGrafter"/>
</dbReference>
<dbReference type="Pfam" id="PF05383">
    <property type="entry name" value="La"/>
    <property type="match status" value="1"/>
</dbReference>
<feature type="compositionally biased region" description="Low complexity" evidence="3">
    <location>
        <begin position="1205"/>
        <end position="1220"/>
    </location>
</feature>
<dbReference type="CDD" id="cd08031">
    <property type="entry name" value="LARP_4_5_like"/>
    <property type="match status" value="1"/>
</dbReference>
<reference evidence="5 6" key="1">
    <citation type="journal article" date="2018" name="Nat. Ecol. Evol.">
        <title>Genomic signatures of mitonuclear coevolution across populations of Tigriopus californicus.</title>
        <authorList>
            <person name="Barreto F.S."/>
            <person name="Watson E.T."/>
            <person name="Lima T.G."/>
            <person name="Willett C.S."/>
            <person name="Edmands S."/>
            <person name="Li W."/>
            <person name="Burton R.S."/>
        </authorList>
    </citation>
    <scope>NUCLEOTIDE SEQUENCE [LARGE SCALE GENOMIC DNA]</scope>
    <source>
        <strain evidence="5 6">San Diego</strain>
    </source>
</reference>
<feature type="region of interest" description="Disordered" evidence="3">
    <location>
        <begin position="1282"/>
        <end position="1462"/>
    </location>
</feature>
<dbReference type="GO" id="GO:0045727">
    <property type="term" value="P:positive regulation of translation"/>
    <property type="evidence" value="ECO:0007669"/>
    <property type="project" value="TreeGrafter"/>
</dbReference>
<feature type="compositionally biased region" description="Polar residues" evidence="3">
    <location>
        <begin position="1425"/>
        <end position="1441"/>
    </location>
</feature>
<accession>A0A553N9R7</accession>
<evidence type="ECO:0000256" key="1">
    <source>
        <dbReference type="ARBA" id="ARBA00022884"/>
    </source>
</evidence>
<feature type="compositionally biased region" description="Polar residues" evidence="3">
    <location>
        <begin position="995"/>
        <end position="1013"/>
    </location>
</feature>
<evidence type="ECO:0000313" key="5">
    <source>
        <dbReference type="EMBL" id="TRY62182.1"/>
    </source>
</evidence>
<evidence type="ECO:0000313" key="6">
    <source>
        <dbReference type="Proteomes" id="UP000318571"/>
    </source>
</evidence>
<feature type="domain" description="HTH La-type RNA-binding" evidence="4">
    <location>
        <begin position="474"/>
        <end position="563"/>
    </location>
</feature>
<dbReference type="SMART" id="SM00715">
    <property type="entry name" value="LA"/>
    <property type="match status" value="1"/>
</dbReference>
<dbReference type="InterPro" id="IPR036388">
    <property type="entry name" value="WH-like_DNA-bd_sf"/>
</dbReference>
<feature type="compositionally biased region" description="Basic and acidic residues" evidence="3">
    <location>
        <begin position="1175"/>
        <end position="1186"/>
    </location>
</feature>
<sequence length="1586" mass="163555">MGLEVDLVVIGCASVCVSQAGKEGSKEGRKEVVSELLNSTQAPKIALGFRPVGSWCRPTRTLSNPATNTGVDLTCSQIELSLLILDWPASSVVALIPSGYAPAASSVRAGPSDSVSVVYCLGQIHSADSVRTASLTAAGGPPALRTRECVGATLACASPSAAPIAAPLALTSSASPPSPGCIRVCASPLARPICGASTRRAPTLALLYGGRTRAHPPPQRPSSIGSGPSRSSGPPGPAFAAPGSSVMHPQSHTAVAESYGPANPNLSSLPTMAYPPMEYSAMNVMMMPMSHAQPDGSASLNSSMAVGAAPFVPQSQYLSNPGGPPTSGHYVQTAGGPNGMYSTYVPTNGQTGVMAQPQVVPPQHGGYHPAPGYPSLTPGQTPAPFVPVSNYESMGPMMPMMPMPPPHHLSQPPQSMISGSAVSQAVPYTTSTAVPPPASQPLSLDSIQSSQETLKANLHSVANHANVNLLDPTTLTLDELKKRLQVQLEYYFSRENLAHDTYLKSQMDADQFVPIWTIANFNQVKRLTNDKELVTQVLRDSPNVQVDDSGQKVRPKHTRCTVILRDIPEDTKSHEIEGQPIAACIKAKPMNRLPSGSGTSGQVSPTSSAGVTITSGMSVLTTSNAQMTQAPPNVMKTSFRPNTGQAQPALNQGSSGSPFHPQGTINSGMPPNMSSGAPALAHQNPHTHHHHHHHQQQQQHNSNAMAQTAMVTAVVSTPMSQASPYSMANSTTMQPAQANYNGQIHIYTLPQQQQQQQGYYTQPGLLQPWYPQPTPIPAFNSQGTQMFHENGNMYVPPYKPLGSRGSYKSRRGRGGTSAGDRQVNDLRNSSYQSSGSNGVLGGTFHGYNQGSHSQSNYYGGYNPSPNSISNTRGPRSWDGGNAPKKSYSAYPSVNNVHSVSGVSVGVAAPLVGSVLPVQQVSVAAVASTTIPITSIPSQSSQPSTVSIDATPLVTHVDTGANNTSSVVSLAGSGHPSVVAITTVSSQSSHVKHYNTDQPQSHPYASHNSHNANNTYYSSRSSMDSTSSRDGAPSRRGKIRGGARGGGRSGTDDPNAGRSVSSNSGYGGGAPRGHSRYQGGPNGAGSASQGGSMTVPDATNVAGQVPVPRPPPPEFEMKDNDFPGLPPGKKMNDVINDSTGPNEHGANPTPVNVLATASLPFLDVVKGTAKMKSSISRKDSETSHGESSDPVGLDDQDHGGKIANDSSGLTASSSKTISSPSQGGEMAPSKSAVPIAKDSVDLAQVVASTSLTSSGVTLASARPSTTSLSTTIAITATAAAVSTIPSTPSTSASNSGGVNDGRYQKSKISHAFKNSNESGTINDQKDAVVNGDIGGYPSQVNTNQTSGENSNEDSKQKTYAQIISQQKREEREAAERAGTSPNLTTSTSPLGAADFSSRGTKKPSKEEGKRQAGGAAKDQSGPKQIETINNPAVTNNVSGRHQSSSSSSTTTSTSPSTPSVNISDMTIVAPTTATQNAKIASSAKSIAAVSLSSASRGNSGQSESKSSSGVSVAVGGGDDANLSTSSSTSGGASEKGPQPLPAHQNQRPLTNMNLGGKGNKVIPAVNTSNAPPTMPVTASNSTGGGGK</sequence>
<feature type="region of interest" description="Disordered" evidence="3">
    <location>
        <begin position="1171"/>
        <end position="1231"/>
    </location>
</feature>
<feature type="compositionally biased region" description="Polar residues" evidence="3">
    <location>
        <begin position="1337"/>
        <end position="1348"/>
    </location>
</feature>
<feature type="compositionally biased region" description="Basic residues" evidence="3">
    <location>
        <begin position="685"/>
        <end position="695"/>
    </location>
</feature>